<organism evidence="2 3">
    <name type="scientific">Kingella bonacorsii</name>
    <dbReference type="NCBI Taxonomy" id="2796361"/>
    <lineage>
        <taxon>Bacteria</taxon>
        <taxon>Pseudomonadati</taxon>
        <taxon>Pseudomonadota</taxon>
        <taxon>Betaproteobacteria</taxon>
        <taxon>Neisseriales</taxon>
        <taxon>Neisseriaceae</taxon>
        <taxon>Kingella</taxon>
    </lineage>
</organism>
<evidence type="ECO:0000313" key="2">
    <source>
        <dbReference type="EMBL" id="MBK0395234.1"/>
    </source>
</evidence>
<keyword evidence="1" id="KW-0732">Signal</keyword>
<protein>
    <submittedName>
        <fullName evidence="2">Uncharacterized protein</fullName>
    </submittedName>
</protein>
<evidence type="ECO:0000256" key="1">
    <source>
        <dbReference type="SAM" id="SignalP"/>
    </source>
</evidence>
<accession>A0ABS1BPM8</accession>
<evidence type="ECO:0000313" key="3">
    <source>
        <dbReference type="Proteomes" id="UP000614058"/>
    </source>
</evidence>
<sequence length="114" mass="11800">MLNLLYIVRTTLPKGTYIMKKLILTSTIALLVASPLAMAKDPTIASNSSSVKDAGFINSMASAANGMGAKEPLTISESNDGGKRVLVVAGSNGTTCRVPVSDGNPPKMMGINCK</sequence>
<dbReference type="Proteomes" id="UP000614058">
    <property type="component" value="Unassembled WGS sequence"/>
</dbReference>
<feature type="signal peptide" evidence="1">
    <location>
        <begin position="1"/>
        <end position="39"/>
    </location>
</feature>
<proteinExistence type="predicted"/>
<gene>
    <name evidence="2" type="ORF">JDW22_01200</name>
</gene>
<keyword evidence="3" id="KW-1185">Reference proteome</keyword>
<reference evidence="2 3" key="1">
    <citation type="journal article" date="2021" name="Pathogens">
        <title>Isolation and Characterization of Kingella bonacorsii sp. nov., A Novel Kingella Species Detected in a Stable Periodontitis Subject.</title>
        <authorList>
            <person name="Antezack A."/>
            <person name="Boxberger M."/>
            <person name="Rolland C."/>
            <person name="Monnet-Corti V."/>
            <person name="La Scola B."/>
        </authorList>
    </citation>
    <scope>NUCLEOTIDE SEQUENCE [LARGE SCALE GENOMIC DNA]</scope>
    <source>
        <strain evidence="2 3">Marseille-Q4569</strain>
    </source>
</reference>
<feature type="chain" id="PRO_5047486021" evidence="1">
    <location>
        <begin position="40"/>
        <end position="114"/>
    </location>
</feature>
<name>A0ABS1BPM8_9NEIS</name>
<dbReference type="EMBL" id="JAEHNZ010000001">
    <property type="protein sequence ID" value="MBK0395234.1"/>
    <property type="molecule type" value="Genomic_DNA"/>
</dbReference>
<comment type="caution">
    <text evidence="2">The sequence shown here is derived from an EMBL/GenBank/DDBJ whole genome shotgun (WGS) entry which is preliminary data.</text>
</comment>